<accession>A0A132BB94</accession>
<dbReference type="RefSeq" id="XP_018063624.1">
    <property type="nucleotide sequence ID" value="XM_018220657.1"/>
</dbReference>
<evidence type="ECO:0000313" key="4">
    <source>
        <dbReference type="EMBL" id="KUJ09269.1"/>
    </source>
</evidence>
<organism evidence="4 5">
    <name type="scientific">Mollisia scopiformis</name>
    <name type="common">Conifer needle endophyte fungus</name>
    <name type="synonym">Phialocephala scopiformis</name>
    <dbReference type="NCBI Taxonomy" id="149040"/>
    <lineage>
        <taxon>Eukaryota</taxon>
        <taxon>Fungi</taxon>
        <taxon>Dikarya</taxon>
        <taxon>Ascomycota</taxon>
        <taxon>Pezizomycotina</taxon>
        <taxon>Leotiomycetes</taxon>
        <taxon>Helotiales</taxon>
        <taxon>Mollisiaceae</taxon>
        <taxon>Mollisia</taxon>
    </lineage>
</organism>
<feature type="compositionally biased region" description="Polar residues" evidence="2">
    <location>
        <begin position="103"/>
        <end position="122"/>
    </location>
</feature>
<evidence type="ECO:0000259" key="3">
    <source>
        <dbReference type="PROSITE" id="PS50157"/>
    </source>
</evidence>
<keyword evidence="5" id="KW-1185">Reference proteome</keyword>
<gene>
    <name evidence="4" type="ORF">LY89DRAFT_740996</name>
</gene>
<dbReference type="OrthoDB" id="10615058at2759"/>
<dbReference type="SMART" id="SM00355">
    <property type="entry name" value="ZnF_C2H2"/>
    <property type="match status" value="1"/>
</dbReference>
<dbReference type="GO" id="GO:0008270">
    <property type="term" value="F:zinc ion binding"/>
    <property type="evidence" value="ECO:0007669"/>
    <property type="project" value="UniProtKB-KW"/>
</dbReference>
<dbReference type="InterPro" id="IPR013087">
    <property type="entry name" value="Znf_C2H2_type"/>
</dbReference>
<evidence type="ECO:0000313" key="5">
    <source>
        <dbReference type="Proteomes" id="UP000070700"/>
    </source>
</evidence>
<name>A0A132BB94_MOLSC</name>
<reference evidence="4 5" key="1">
    <citation type="submission" date="2015-10" db="EMBL/GenBank/DDBJ databases">
        <title>Full genome of DAOMC 229536 Phialocephala scopiformis, a fungal endophyte of spruce producing the potent anti-insectan compound rugulosin.</title>
        <authorList>
            <consortium name="DOE Joint Genome Institute"/>
            <person name="Walker A.K."/>
            <person name="Frasz S.L."/>
            <person name="Seifert K.A."/>
            <person name="Miller J.D."/>
            <person name="Mondo S.J."/>
            <person name="Labutti K."/>
            <person name="Lipzen A."/>
            <person name="Dockter R."/>
            <person name="Kennedy M."/>
            <person name="Grigoriev I.V."/>
            <person name="Spatafora J.W."/>
        </authorList>
    </citation>
    <scope>NUCLEOTIDE SEQUENCE [LARGE SCALE GENOMIC DNA]</scope>
    <source>
        <strain evidence="4 5">CBS 120377</strain>
    </source>
</reference>
<evidence type="ECO:0000256" key="2">
    <source>
        <dbReference type="SAM" id="MobiDB-lite"/>
    </source>
</evidence>
<dbReference type="Proteomes" id="UP000070700">
    <property type="component" value="Unassembled WGS sequence"/>
</dbReference>
<keyword evidence="1" id="KW-0479">Metal-binding</keyword>
<feature type="domain" description="C2H2-type" evidence="3">
    <location>
        <begin position="63"/>
        <end position="88"/>
    </location>
</feature>
<dbReference type="PROSITE" id="PS50157">
    <property type="entry name" value="ZINC_FINGER_C2H2_2"/>
    <property type="match status" value="1"/>
</dbReference>
<dbReference type="EMBL" id="KQ947432">
    <property type="protein sequence ID" value="KUJ09269.1"/>
    <property type="molecule type" value="Genomic_DNA"/>
</dbReference>
<dbReference type="GeneID" id="28830383"/>
<sequence>MDYQKKGSGLLHIIPYKVTQENHAHPRKELSSTSLEFKNTELKESEFVISLMTPPKKIQYLHYRCTITDCGQEFKNHDDLTTHLIELHWNIDLSMAPVRRNSGDSAGSSVTMDSNTSVTTAEVKSVTGKEAEPTSSPVQEEEVVVGKMAEVRPASKRRASKMSRNAVANPGASDWRSH</sequence>
<feature type="region of interest" description="Disordered" evidence="2">
    <location>
        <begin position="100"/>
        <end position="178"/>
    </location>
</feature>
<protein>
    <recommendedName>
        <fullName evidence="3">C2H2-type domain-containing protein</fullName>
    </recommendedName>
</protein>
<evidence type="ECO:0000256" key="1">
    <source>
        <dbReference type="PROSITE-ProRule" id="PRU00042"/>
    </source>
</evidence>
<dbReference type="InParanoid" id="A0A132BB94"/>
<dbReference type="KEGG" id="psco:LY89DRAFT_740996"/>
<dbReference type="AlphaFoldDB" id="A0A132BB94"/>
<keyword evidence="1" id="KW-0862">Zinc</keyword>
<keyword evidence="1" id="KW-0863">Zinc-finger</keyword>
<dbReference type="PROSITE" id="PS00028">
    <property type="entry name" value="ZINC_FINGER_C2H2_1"/>
    <property type="match status" value="1"/>
</dbReference>
<proteinExistence type="predicted"/>